<gene>
    <name evidence="2" type="ORF">Bpfe_014246</name>
</gene>
<reference evidence="2" key="1">
    <citation type="journal article" date="2023" name="PLoS Negl. Trop. Dis.">
        <title>A genome sequence for Biomphalaria pfeifferi, the major vector snail for the human-infecting parasite Schistosoma mansoni.</title>
        <authorList>
            <person name="Bu L."/>
            <person name="Lu L."/>
            <person name="Laidemitt M.R."/>
            <person name="Zhang S.M."/>
            <person name="Mutuku M."/>
            <person name="Mkoji G."/>
            <person name="Steinauer M."/>
            <person name="Loker E.S."/>
        </authorList>
    </citation>
    <scope>NUCLEOTIDE SEQUENCE</scope>
    <source>
        <strain evidence="2">KasaAsao</strain>
    </source>
</reference>
<proteinExistence type="predicted"/>
<name>A0AAD8FAL7_BIOPF</name>
<keyword evidence="1" id="KW-0732">Signal</keyword>
<evidence type="ECO:0000313" key="3">
    <source>
        <dbReference type="Proteomes" id="UP001233172"/>
    </source>
</evidence>
<evidence type="ECO:0008006" key="4">
    <source>
        <dbReference type="Google" id="ProtNLM"/>
    </source>
</evidence>
<evidence type="ECO:0000256" key="1">
    <source>
        <dbReference type="SAM" id="SignalP"/>
    </source>
</evidence>
<accession>A0AAD8FAL7</accession>
<dbReference type="AlphaFoldDB" id="A0AAD8FAL7"/>
<dbReference type="EMBL" id="JASAOG010000062">
    <property type="protein sequence ID" value="KAK0056466.1"/>
    <property type="molecule type" value="Genomic_DNA"/>
</dbReference>
<sequence length="360" mass="40486">MKKWTSFVFILANVFLASGQNACQSSFLTTLNYCLGNRTVNPDNFLYLVRDGKLGKVADDPIAFFNKLCSVRESLTSCVRGGVDNIQLMPDNQCNSTQKASIVNLYKSFFKVVSKKCENPCRSVFKQGLTKCLTDLNFRLTDYLIFSPIAHRDYILGTNKTEVQRFCDNQTIIMQCMRSVLLSCEDGPQLLDTYGLDLDALSETYTTLCNYTEIYMEAVKCYEFPVNPVLACRNALSTRVTPLEGQFEDLNITSIQYRGEICKARLDQVQCEMDAVKPGNDTDKCNAVVVGLRKQQECQLLPKFCRTSNSAQVNNLCRETDFKIAERVAFTQALISSGHVPMGTLYVILTLFATAMMSFV</sequence>
<organism evidence="2 3">
    <name type="scientific">Biomphalaria pfeifferi</name>
    <name type="common">Bloodfluke planorb</name>
    <name type="synonym">Freshwater snail</name>
    <dbReference type="NCBI Taxonomy" id="112525"/>
    <lineage>
        <taxon>Eukaryota</taxon>
        <taxon>Metazoa</taxon>
        <taxon>Spiralia</taxon>
        <taxon>Lophotrochozoa</taxon>
        <taxon>Mollusca</taxon>
        <taxon>Gastropoda</taxon>
        <taxon>Heterobranchia</taxon>
        <taxon>Euthyneura</taxon>
        <taxon>Panpulmonata</taxon>
        <taxon>Hygrophila</taxon>
        <taxon>Lymnaeoidea</taxon>
        <taxon>Planorbidae</taxon>
        <taxon>Biomphalaria</taxon>
    </lineage>
</organism>
<feature type="signal peptide" evidence="1">
    <location>
        <begin position="1"/>
        <end position="19"/>
    </location>
</feature>
<reference evidence="2" key="2">
    <citation type="submission" date="2023-04" db="EMBL/GenBank/DDBJ databases">
        <authorList>
            <person name="Bu L."/>
            <person name="Lu L."/>
            <person name="Laidemitt M.R."/>
            <person name="Zhang S.M."/>
            <person name="Mutuku M."/>
            <person name="Mkoji G."/>
            <person name="Steinauer M."/>
            <person name="Loker E.S."/>
        </authorList>
    </citation>
    <scope>NUCLEOTIDE SEQUENCE</scope>
    <source>
        <strain evidence="2">KasaAsao</strain>
        <tissue evidence="2">Whole Snail</tissue>
    </source>
</reference>
<keyword evidence="3" id="KW-1185">Reference proteome</keyword>
<comment type="caution">
    <text evidence="2">The sequence shown here is derived from an EMBL/GenBank/DDBJ whole genome shotgun (WGS) entry which is preliminary data.</text>
</comment>
<dbReference type="Proteomes" id="UP001233172">
    <property type="component" value="Unassembled WGS sequence"/>
</dbReference>
<evidence type="ECO:0000313" key="2">
    <source>
        <dbReference type="EMBL" id="KAK0056466.1"/>
    </source>
</evidence>
<protein>
    <recommendedName>
        <fullName evidence="4">DUF19 domain-containing protein</fullName>
    </recommendedName>
</protein>
<feature type="chain" id="PRO_5042176336" description="DUF19 domain-containing protein" evidence="1">
    <location>
        <begin position="20"/>
        <end position="360"/>
    </location>
</feature>